<evidence type="ECO:0000259" key="8">
    <source>
        <dbReference type="PROSITE" id="PS50234"/>
    </source>
</evidence>
<feature type="region of interest" description="Disordered" evidence="7">
    <location>
        <begin position="1"/>
        <end position="43"/>
    </location>
</feature>
<evidence type="ECO:0000259" key="9">
    <source>
        <dbReference type="PROSITE" id="PS51158"/>
    </source>
</evidence>
<dbReference type="InterPro" id="IPR004166">
    <property type="entry name" value="a-kinase_dom"/>
</dbReference>
<dbReference type="Pfam" id="PF02816">
    <property type="entry name" value="Alpha_kinase"/>
    <property type="match status" value="1"/>
</dbReference>
<dbReference type="PROSITE" id="PS51158">
    <property type="entry name" value="ALPHA_KINASE"/>
    <property type="match status" value="1"/>
</dbReference>
<dbReference type="Pfam" id="PF25106">
    <property type="entry name" value="VWA_4"/>
    <property type="match status" value="1"/>
</dbReference>
<evidence type="ECO:0000256" key="7">
    <source>
        <dbReference type="SAM" id="MobiDB-lite"/>
    </source>
</evidence>
<evidence type="ECO:0000313" key="10">
    <source>
        <dbReference type="Proteomes" id="UP000887540"/>
    </source>
</evidence>
<dbReference type="SUPFAM" id="SSF56112">
    <property type="entry name" value="Protein kinase-like (PK-like)"/>
    <property type="match status" value="1"/>
</dbReference>
<dbReference type="PANTHER" id="PTHR47763:SF4">
    <property type="entry name" value="ALPHA-PROTEIN KINASE VWKA"/>
    <property type="match status" value="1"/>
</dbReference>
<keyword evidence="3" id="KW-0723">Serine/threonine-protein kinase</keyword>
<dbReference type="Gene3D" id="3.30.200.20">
    <property type="entry name" value="Phosphorylase Kinase, domain 1"/>
    <property type="match status" value="1"/>
</dbReference>
<keyword evidence="2" id="KW-0964">Secreted</keyword>
<feature type="compositionally biased region" description="Low complexity" evidence="7">
    <location>
        <begin position="23"/>
        <end position="39"/>
    </location>
</feature>
<evidence type="ECO:0000256" key="3">
    <source>
        <dbReference type="ARBA" id="ARBA00022527"/>
    </source>
</evidence>
<evidence type="ECO:0000256" key="4">
    <source>
        <dbReference type="ARBA" id="ARBA00022679"/>
    </source>
</evidence>
<dbReference type="Proteomes" id="UP000887540">
    <property type="component" value="Unplaced"/>
</dbReference>
<reference evidence="11" key="1">
    <citation type="submission" date="2022-11" db="UniProtKB">
        <authorList>
            <consortium name="WormBaseParasite"/>
        </authorList>
    </citation>
    <scope>IDENTIFICATION</scope>
</reference>
<evidence type="ECO:0000256" key="1">
    <source>
        <dbReference type="ARBA" id="ARBA00004613"/>
    </source>
</evidence>
<dbReference type="GO" id="GO:0005524">
    <property type="term" value="F:ATP binding"/>
    <property type="evidence" value="ECO:0007669"/>
    <property type="project" value="InterPro"/>
</dbReference>
<feature type="domain" description="VWFA" evidence="8">
    <location>
        <begin position="102"/>
        <end position="305"/>
    </location>
</feature>
<dbReference type="Gene3D" id="3.20.200.10">
    <property type="entry name" value="MHCK/EF2 kinase"/>
    <property type="match status" value="1"/>
</dbReference>
<sequence length="623" mass="70524">MSEPPSRPSWLKETIASDPSTWTHPKPTSSAKSSHSSIKSTKDTAIREKNKRLRCIYEDEGLTYGEDVGEKELVDRFKVAVGLRGKRIEQVFCDIRASRVVDLCFLVDSTGSMQPHINGVRNSILNIVESLTNKSKHVGFVDSNQIAESIRLAFVAYRDFGDSKQFEVLPFTKSVEEFRLFCNRLNANGGGDGPEDVFGGLTEMLKLNWASQSGTKVTFHIADYPCHGREFHDLDDSYPSGDPNGRTHTELFNQIRQQGIQYHFGKITNHTDKMITKFSQAYGEPIVDFDIKNVEKIRESVVSAVTISVSTSITKSTAAGGRSKETRYFTIDPKEPNWNKLPKLKGVFITYEFPHSIEDIITDVPLTRKKPKNAEVQISEAPFDQGAERIAFYGRDVSSYVEERVDESGSKSKSVSKHVDSSEIKIKYKCEDIVLKEYKHVGKGMNSARRYETTNQLQTIASYLAQLFVKELKMKAKKEVVIKFLKIKTLSVSSAKNLRMMSCERRYSKDDKFLRFTNNTDYGMLESTAKKYGVDLEFVDLLMSFSHWTYQASDKKLMVVDLQGIISTTKTGEKAVFLTDPAIHCDDNTRFGPMNLGKKGMENFFSRHKCNKFCDVLGLKLYG</sequence>
<keyword evidence="4" id="KW-0808">Transferase</keyword>
<dbReference type="SMART" id="SM00811">
    <property type="entry name" value="Alpha_kinase"/>
    <property type="match status" value="1"/>
</dbReference>
<dbReference type="PROSITE" id="PS50234">
    <property type="entry name" value="VWFA"/>
    <property type="match status" value="1"/>
</dbReference>
<keyword evidence="5" id="KW-0732">Signal</keyword>
<keyword evidence="6" id="KW-0418">Kinase</keyword>
<dbReference type="Gene3D" id="3.40.50.410">
    <property type="entry name" value="von Willebrand factor, type A domain"/>
    <property type="match status" value="1"/>
</dbReference>
<organism evidence="10 11">
    <name type="scientific">Acrobeloides nanus</name>
    <dbReference type="NCBI Taxonomy" id="290746"/>
    <lineage>
        <taxon>Eukaryota</taxon>
        <taxon>Metazoa</taxon>
        <taxon>Ecdysozoa</taxon>
        <taxon>Nematoda</taxon>
        <taxon>Chromadorea</taxon>
        <taxon>Rhabditida</taxon>
        <taxon>Tylenchina</taxon>
        <taxon>Cephalobomorpha</taxon>
        <taxon>Cephaloboidea</taxon>
        <taxon>Cephalobidae</taxon>
        <taxon>Acrobeloides</taxon>
    </lineage>
</organism>
<evidence type="ECO:0000313" key="11">
    <source>
        <dbReference type="WBParaSite" id="ACRNAN_Path_847.g3261.t1"/>
    </source>
</evidence>
<dbReference type="AlphaFoldDB" id="A0A914CDW0"/>
<protein>
    <submittedName>
        <fullName evidence="11">Alpha-type protein kinase domain-containing protein</fullName>
    </submittedName>
</protein>
<evidence type="ECO:0000256" key="6">
    <source>
        <dbReference type="ARBA" id="ARBA00022777"/>
    </source>
</evidence>
<feature type="domain" description="Alpha-type protein kinase" evidence="9">
    <location>
        <begin position="359"/>
        <end position="622"/>
    </location>
</feature>
<name>A0A914CDW0_9BILA</name>
<dbReference type="SUPFAM" id="SSF53300">
    <property type="entry name" value="vWA-like"/>
    <property type="match status" value="1"/>
</dbReference>
<dbReference type="GO" id="GO:0004674">
    <property type="term" value="F:protein serine/threonine kinase activity"/>
    <property type="evidence" value="ECO:0007669"/>
    <property type="project" value="UniProtKB-KW"/>
</dbReference>
<dbReference type="InterPro" id="IPR056861">
    <property type="entry name" value="HMCN1-like_VWA"/>
</dbReference>
<evidence type="ECO:0000256" key="2">
    <source>
        <dbReference type="ARBA" id="ARBA00022525"/>
    </source>
</evidence>
<dbReference type="InterPro" id="IPR036465">
    <property type="entry name" value="vWFA_dom_sf"/>
</dbReference>
<proteinExistence type="predicted"/>
<dbReference type="WBParaSite" id="ACRNAN_Path_847.g3261.t1">
    <property type="protein sequence ID" value="ACRNAN_Path_847.g3261.t1"/>
    <property type="gene ID" value="ACRNAN_Path_847.g3261"/>
</dbReference>
<accession>A0A914CDW0</accession>
<dbReference type="PANTHER" id="PTHR47763">
    <property type="entry name" value="ALPHA-PROTEIN KINASE VWKA"/>
    <property type="match status" value="1"/>
</dbReference>
<comment type="subcellular location">
    <subcellularLocation>
        <location evidence="1">Secreted</location>
    </subcellularLocation>
</comment>
<dbReference type="CDD" id="cd00198">
    <property type="entry name" value="vWFA"/>
    <property type="match status" value="1"/>
</dbReference>
<dbReference type="InterPro" id="IPR011009">
    <property type="entry name" value="Kinase-like_dom_sf"/>
</dbReference>
<dbReference type="InterPro" id="IPR052969">
    <property type="entry name" value="Thr-specific_kinase-like"/>
</dbReference>
<keyword evidence="10" id="KW-1185">Reference proteome</keyword>
<evidence type="ECO:0000256" key="5">
    <source>
        <dbReference type="ARBA" id="ARBA00022729"/>
    </source>
</evidence>
<dbReference type="InterPro" id="IPR002035">
    <property type="entry name" value="VWF_A"/>
</dbReference>